<gene>
    <name evidence="2" type="ORF">DFQ10_102363</name>
</gene>
<accession>A0A3D9H7L6</accession>
<protein>
    <recommendedName>
        <fullName evidence="4">Lipocalin-like protein</fullName>
    </recommendedName>
</protein>
<evidence type="ECO:0000256" key="1">
    <source>
        <dbReference type="SAM" id="SignalP"/>
    </source>
</evidence>
<name>A0A3D9H7L6_9FLAO</name>
<comment type="caution">
    <text evidence="2">The sequence shown here is derived from an EMBL/GenBank/DDBJ whole genome shotgun (WGS) entry which is preliminary data.</text>
</comment>
<reference evidence="2 3" key="1">
    <citation type="submission" date="2018-07" db="EMBL/GenBank/DDBJ databases">
        <title>Genomic Encyclopedia of Type Strains, Phase III (KMG-III): the genomes of soil and plant-associated and newly described type strains.</title>
        <authorList>
            <person name="Whitman W."/>
        </authorList>
    </citation>
    <scope>NUCLEOTIDE SEQUENCE [LARGE SCALE GENOMIC DNA]</scope>
    <source>
        <strain evidence="2 3">CECT 7946</strain>
    </source>
</reference>
<proteinExistence type="predicted"/>
<dbReference type="Proteomes" id="UP000256980">
    <property type="component" value="Unassembled WGS sequence"/>
</dbReference>
<evidence type="ECO:0008006" key="4">
    <source>
        <dbReference type="Google" id="ProtNLM"/>
    </source>
</evidence>
<keyword evidence="1" id="KW-0732">Signal</keyword>
<sequence>MLNLYSYLNLTKFNMKKLSLLFLLCISIAVLSCSSDDSDSTPEISEEAVLGTWIGVDVNYTSTSTINLGGESFVTTTVGEGYDVDYTITFNENPQTFLSEGSYSAELTVTSFGQTQVQNVENYEFGINGEWSLVGNQLSITNDEGEDAIYTIEFLSNGLIQLTALVEDTIIQNGIETDIVANTITTYERQ</sequence>
<keyword evidence="3" id="KW-1185">Reference proteome</keyword>
<evidence type="ECO:0000313" key="2">
    <source>
        <dbReference type="EMBL" id="RED45490.1"/>
    </source>
</evidence>
<feature type="signal peptide" evidence="1">
    <location>
        <begin position="1"/>
        <end position="32"/>
    </location>
</feature>
<feature type="chain" id="PRO_5017744463" description="Lipocalin-like protein" evidence="1">
    <location>
        <begin position="33"/>
        <end position="190"/>
    </location>
</feature>
<evidence type="ECO:0000313" key="3">
    <source>
        <dbReference type="Proteomes" id="UP000256980"/>
    </source>
</evidence>
<dbReference type="EMBL" id="QRDV01000002">
    <property type="protein sequence ID" value="RED45490.1"/>
    <property type="molecule type" value="Genomic_DNA"/>
</dbReference>
<organism evidence="2 3">
    <name type="scientific">Winogradskyella eximia</name>
    <dbReference type="NCBI Taxonomy" id="262006"/>
    <lineage>
        <taxon>Bacteria</taxon>
        <taxon>Pseudomonadati</taxon>
        <taxon>Bacteroidota</taxon>
        <taxon>Flavobacteriia</taxon>
        <taxon>Flavobacteriales</taxon>
        <taxon>Flavobacteriaceae</taxon>
        <taxon>Winogradskyella</taxon>
    </lineage>
</organism>
<dbReference type="AlphaFoldDB" id="A0A3D9H7L6"/>